<dbReference type="SUPFAM" id="SSF53807">
    <property type="entry name" value="Helical backbone' metal receptor"/>
    <property type="match status" value="1"/>
</dbReference>
<evidence type="ECO:0000313" key="2">
    <source>
        <dbReference type="EMBL" id="MFK7161140.1"/>
    </source>
</evidence>
<dbReference type="Gene3D" id="3.40.50.1980">
    <property type="entry name" value="Nitrogenase molybdenum iron protein domain"/>
    <property type="match status" value="2"/>
</dbReference>
<dbReference type="PANTHER" id="PTHR30535:SF4">
    <property type="entry name" value="HEMIN-BINDING PERIPLASMIC PROTEIN HMUT"/>
    <property type="match status" value="1"/>
</dbReference>
<dbReference type="RefSeq" id="WP_405339547.1">
    <property type="nucleotide sequence ID" value="NZ_JBANFI010000005.1"/>
</dbReference>
<comment type="caution">
    <text evidence="2">The sequence shown here is derived from an EMBL/GenBank/DDBJ whole genome shotgun (WGS) entry which is preliminary data.</text>
</comment>
<protein>
    <submittedName>
        <fullName evidence="2">ABC transporter substrate-binding protein</fullName>
    </submittedName>
</protein>
<dbReference type="Proteomes" id="UP001621714">
    <property type="component" value="Unassembled WGS sequence"/>
</dbReference>
<sequence length="286" mass="30337">MLRSALLGWRDRLLLLLLLIVPAVASAERVISLGGDVTELVYALGAGDRLIGRDTTSQYPQAALDLPDVGYLRQLSLEGILSLRPDLVLLSDAARPAPLAERLVAAGVRVVRVPHQQDLAGVEHKIHVIAEALSRQAAGVELIRAFQQDVARLQQATEEHAGWQAVFILNHGGMGAPLVAGQGSSAAQMLDLAGVDNAAAALQGYRPLSAEGLIQARPEVVIVTEAGLRALGGEAGLWRLPGVRQTPAGRAGRYLVVDDLAFLGFGPRTPDELVRLRQALMAFSSS</sequence>
<feature type="domain" description="Fe/B12 periplasmic-binding" evidence="1">
    <location>
        <begin position="29"/>
        <end position="286"/>
    </location>
</feature>
<dbReference type="InterPro" id="IPR002491">
    <property type="entry name" value="ABC_transptr_periplasmic_BD"/>
</dbReference>
<name>A0ABW8PXW5_9GAMM</name>
<reference evidence="2 3" key="1">
    <citation type="submission" date="2024-02" db="EMBL/GenBank/DDBJ databases">
        <title>Marinospirillum sp. MEB 164 isolated from Lonar lake sediment.</title>
        <authorList>
            <person name="Joshi A."/>
            <person name="Thite S."/>
        </authorList>
    </citation>
    <scope>NUCLEOTIDE SEQUENCE [LARGE SCALE GENOMIC DNA]</scope>
    <source>
        <strain evidence="2 3">MEB164</strain>
    </source>
</reference>
<proteinExistence type="predicted"/>
<dbReference type="PANTHER" id="PTHR30535">
    <property type="entry name" value="VITAMIN B12-BINDING PROTEIN"/>
    <property type="match status" value="1"/>
</dbReference>
<evidence type="ECO:0000259" key="1">
    <source>
        <dbReference type="PROSITE" id="PS50983"/>
    </source>
</evidence>
<dbReference type="PROSITE" id="PS50983">
    <property type="entry name" value="FE_B12_PBP"/>
    <property type="match status" value="1"/>
</dbReference>
<dbReference type="Pfam" id="PF01497">
    <property type="entry name" value="Peripla_BP_2"/>
    <property type="match status" value="1"/>
</dbReference>
<dbReference type="EMBL" id="JBANFI010000005">
    <property type="protein sequence ID" value="MFK7161140.1"/>
    <property type="molecule type" value="Genomic_DNA"/>
</dbReference>
<dbReference type="InterPro" id="IPR050902">
    <property type="entry name" value="ABC_Transporter_SBP"/>
</dbReference>
<organism evidence="2 3">
    <name type="scientific">Marinospirillum alkalitolerans</name>
    <dbReference type="NCBI Taxonomy" id="3123374"/>
    <lineage>
        <taxon>Bacteria</taxon>
        <taxon>Pseudomonadati</taxon>
        <taxon>Pseudomonadota</taxon>
        <taxon>Gammaproteobacteria</taxon>
        <taxon>Oceanospirillales</taxon>
        <taxon>Oceanospirillaceae</taxon>
        <taxon>Marinospirillum</taxon>
    </lineage>
</organism>
<gene>
    <name evidence="2" type="ORF">V6U78_08835</name>
</gene>
<evidence type="ECO:0000313" key="3">
    <source>
        <dbReference type="Proteomes" id="UP001621714"/>
    </source>
</evidence>
<keyword evidence="3" id="KW-1185">Reference proteome</keyword>
<accession>A0ABW8PXW5</accession>